<dbReference type="PROSITE" id="PS50893">
    <property type="entry name" value="ABC_TRANSPORTER_2"/>
    <property type="match status" value="1"/>
</dbReference>
<dbReference type="PANTHER" id="PTHR42734:SF17">
    <property type="entry name" value="METAL TRANSPORT SYSTEM ATP-BINDING PROTEIN TM_0124-RELATED"/>
    <property type="match status" value="1"/>
</dbReference>
<protein>
    <submittedName>
        <fullName evidence="6">Zinc ABC transporter ATP-binding protein</fullName>
    </submittedName>
</protein>
<feature type="domain" description="ABC transporter" evidence="5">
    <location>
        <begin position="6"/>
        <end position="235"/>
    </location>
</feature>
<accession>A0A1Q6FBD2</accession>
<dbReference type="AlphaFoldDB" id="A0A1Q6FBD2"/>
<evidence type="ECO:0000256" key="1">
    <source>
        <dbReference type="ARBA" id="ARBA00005417"/>
    </source>
</evidence>
<evidence type="ECO:0000259" key="5">
    <source>
        <dbReference type="PROSITE" id="PS50893"/>
    </source>
</evidence>
<dbReference type="PROSITE" id="PS00211">
    <property type="entry name" value="ABC_TRANSPORTER_1"/>
    <property type="match status" value="1"/>
</dbReference>
<reference evidence="6 7" key="1">
    <citation type="journal article" date="2016" name="Nat. Biotechnol.">
        <title>Measurement of bacterial replication rates in microbial communities.</title>
        <authorList>
            <person name="Brown C.T."/>
            <person name="Olm M.R."/>
            <person name="Thomas B.C."/>
            <person name="Banfield J.F."/>
        </authorList>
    </citation>
    <scope>NUCLEOTIDE SEQUENCE [LARGE SCALE GENOMIC DNA]</scope>
    <source>
        <strain evidence="6">CAG:67_53_122</strain>
    </source>
</reference>
<dbReference type="RefSeq" id="WP_022459806.1">
    <property type="nucleotide sequence ID" value="NZ_BAAFLA010000002.1"/>
</dbReference>
<dbReference type="InterPro" id="IPR017871">
    <property type="entry name" value="ABC_transporter-like_CS"/>
</dbReference>
<dbReference type="Gene3D" id="3.40.50.300">
    <property type="entry name" value="P-loop containing nucleotide triphosphate hydrolases"/>
    <property type="match status" value="1"/>
</dbReference>
<dbReference type="InterPro" id="IPR003439">
    <property type="entry name" value="ABC_transporter-like_ATP-bd"/>
</dbReference>
<dbReference type="GO" id="GO:0016887">
    <property type="term" value="F:ATP hydrolysis activity"/>
    <property type="evidence" value="ECO:0007669"/>
    <property type="project" value="InterPro"/>
</dbReference>
<proteinExistence type="inferred from homology"/>
<evidence type="ECO:0000256" key="2">
    <source>
        <dbReference type="ARBA" id="ARBA00022448"/>
    </source>
</evidence>
<evidence type="ECO:0000256" key="4">
    <source>
        <dbReference type="ARBA" id="ARBA00022840"/>
    </source>
</evidence>
<organism evidence="6 7">
    <name type="scientific">Alistipes putredinis</name>
    <dbReference type="NCBI Taxonomy" id="28117"/>
    <lineage>
        <taxon>Bacteria</taxon>
        <taxon>Pseudomonadati</taxon>
        <taxon>Bacteroidota</taxon>
        <taxon>Bacteroidia</taxon>
        <taxon>Bacteroidales</taxon>
        <taxon>Rikenellaceae</taxon>
        <taxon>Alistipes</taxon>
    </lineage>
</organism>
<evidence type="ECO:0000313" key="6">
    <source>
        <dbReference type="EMBL" id="OKY96153.1"/>
    </source>
</evidence>
<dbReference type="EMBL" id="MNQH01000002">
    <property type="protein sequence ID" value="OKY96153.1"/>
    <property type="molecule type" value="Genomic_DNA"/>
</dbReference>
<sequence length="261" mass="29112">MKTPLVSLRRVSVSYDGHDALKEVDLDIYPDDFLGIIGPNGGGKTTLVKAIVGTIPYRGTISYSPQLFRGKERLIGYMPQQSIFDRSFPISVLEVVMSGLQGQRGFHARYASGDRAKAQELLRTAGIDGIARKPIGEISGGQMQRALLCRAVISDPKLLILDEPANFVDNRFENELYRMLAELHGRMAIVMISHDLGTITSVVRNIVCVNRYVHRHDSNIITEEQLRNYDCPIQLISHGKVPHTVLASHPHDCCPHTRTEE</sequence>
<dbReference type="InterPro" id="IPR027417">
    <property type="entry name" value="P-loop_NTPase"/>
</dbReference>
<dbReference type="SMART" id="SM00382">
    <property type="entry name" value="AAA"/>
    <property type="match status" value="1"/>
</dbReference>
<keyword evidence="4 6" id="KW-0067">ATP-binding</keyword>
<dbReference type="InterPro" id="IPR050153">
    <property type="entry name" value="Metal_Ion_Import_ABC"/>
</dbReference>
<dbReference type="STRING" id="28117.BHV66_02160"/>
<gene>
    <name evidence="6" type="ORF">BHV66_02160</name>
</gene>
<dbReference type="CDD" id="cd03235">
    <property type="entry name" value="ABC_Metallic_Cations"/>
    <property type="match status" value="1"/>
</dbReference>
<evidence type="ECO:0000256" key="3">
    <source>
        <dbReference type="ARBA" id="ARBA00022741"/>
    </source>
</evidence>
<comment type="caution">
    <text evidence="6">The sequence shown here is derived from an EMBL/GenBank/DDBJ whole genome shotgun (WGS) entry which is preliminary data.</text>
</comment>
<comment type="similarity">
    <text evidence="1">Belongs to the ABC transporter superfamily.</text>
</comment>
<evidence type="ECO:0000313" key="7">
    <source>
        <dbReference type="Proteomes" id="UP000187417"/>
    </source>
</evidence>
<dbReference type="InterPro" id="IPR003593">
    <property type="entry name" value="AAA+_ATPase"/>
</dbReference>
<keyword evidence="2" id="KW-0813">Transport</keyword>
<dbReference type="SUPFAM" id="SSF52540">
    <property type="entry name" value="P-loop containing nucleoside triphosphate hydrolases"/>
    <property type="match status" value="1"/>
</dbReference>
<name>A0A1Q6FBD2_9BACT</name>
<dbReference type="Proteomes" id="UP000187417">
    <property type="component" value="Unassembled WGS sequence"/>
</dbReference>
<dbReference type="GO" id="GO:0005524">
    <property type="term" value="F:ATP binding"/>
    <property type="evidence" value="ECO:0007669"/>
    <property type="project" value="UniProtKB-KW"/>
</dbReference>
<keyword evidence="3" id="KW-0547">Nucleotide-binding</keyword>
<dbReference type="PANTHER" id="PTHR42734">
    <property type="entry name" value="METAL TRANSPORT SYSTEM ATP-BINDING PROTEIN TM_0124-RELATED"/>
    <property type="match status" value="1"/>
</dbReference>
<dbReference type="Pfam" id="PF00005">
    <property type="entry name" value="ABC_tran"/>
    <property type="match status" value="1"/>
</dbReference>